<dbReference type="CDD" id="cd13399">
    <property type="entry name" value="Slt35-like"/>
    <property type="match status" value="1"/>
</dbReference>
<dbReference type="PANTHER" id="PTHR30576">
    <property type="entry name" value="COLANIC BIOSYNTHESIS UDP-GLUCOSE LIPID CARRIER TRANSFERASE"/>
    <property type="match status" value="1"/>
</dbReference>
<feature type="domain" description="Bacterial sugar transferase" evidence="4">
    <location>
        <begin position="127"/>
        <end position="191"/>
    </location>
</feature>
<organism evidence="5 6">
    <name type="scientific">Rhodococcus pyridinivorans AK37</name>
    <dbReference type="NCBI Taxonomy" id="1114960"/>
    <lineage>
        <taxon>Bacteria</taxon>
        <taxon>Bacillati</taxon>
        <taxon>Actinomycetota</taxon>
        <taxon>Actinomycetes</taxon>
        <taxon>Mycobacteriales</taxon>
        <taxon>Nocardiaceae</taxon>
        <taxon>Rhodococcus</taxon>
    </lineage>
</organism>
<dbReference type="Gene3D" id="1.10.530.10">
    <property type="match status" value="1"/>
</dbReference>
<keyword evidence="3" id="KW-0472">Membrane</keyword>
<comment type="similarity">
    <text evidence="1">Belongs to the bacterial sugar transferase family.</text>
</comment>
<dbReference type="SUPFAM" id="SSF53955">
    <property type="entry name" value="Lysozyme-like"/>
    <property type="match status" value="1"/>
</dbReference>
<dbReference type="PATRIC" id="fig|1114960.4.peg.4011"/>
<reference evidence="5 6" key="1">
    <citation type="submission" date="2011-12" db="EMBL/GenBank/DDBJ databases">
        <authorList>
            <person name="Kriszt B."/>
            <person name="Tancsics A."/>
            <person name="Cserhati M."/>
            <person name="Toth A."/>
            <person name="Nagy I."/>
            <person name="Horvath B."/>
            <person name="Tamura T."/>
            <person name="Kukolya J."/>
            <person name="Szoboszlay S."/>
        </authorList>
    </citation>
    <scope>NUCLEOTIDE SEQUENCE [LARGE SCALE GENOMIC DNA]</scope>
    <source>
        <strain evidence="5 6">AK37</strain>
    </source>
</reference>
<comment type="caution">
    <text evidence="5">The sequence shown here is derived from an EMBL/GenBank/DDBJ whole genome shotgun (WGS) entry which is preliminary data.</text>
</comment>
<dbReference type="InterPro" id="IPR003362">
    <property type="entry name" value="Bact_transf"/>
</dbReference>
<accession>H0JW62</accession>
<evidence type="ECO:0000313" key="5">
    <source>
        <dbReference type="EMBL" id="EHK81613.1"/>
    </source>
</evidence>
<dbReference type="EMBL" id="AHBW01000054">
    <property type="protein sequence ID" value="EHK81613.1"/>
    <property type="molecule type" value="Genomic_DNA"/>
</dbReference>
<dbReference type="Pfam" id="PF02397">
    <property type="entry name" value="Bac_transf"/>
    <property type="match status" value="2"/>
</dbReference>
<keyword evidence="5" id="KW-0808">Transferase</keyword>
<feature type="region of interest" description="Disordered" evidence="2">
    <location>
        <begin position="286"/>
        <end position="306"/>
    </location>
</feature>
<sequence>MHELVARADCLRRAGWRVDGICLAVDRGADSLPVAIDDIPVLGTDEIVLAVAEQHNFEAVALLPSGWWPHARTRRPGWDLEKIGAELLIAPVLMDVVGPRLHISPLEGLPLLQMSAPSYSGPAWIVKNVFDRVLAVLILMVIAPALLAVAVAIKVGSRGPILFHQQRVGRGGTPFTMYKFRSMVVGADEHKDDIADHDIGAGVGPRPPLECEVARYGEDGAARRLFVKPGVTGLWQVNGRSNLSWDESVRADLRYVENWTFMLDLSILRRTIRAVLSGDGAYRGTSLPKQRWSPTPRGFHPPRPAPTIRRDRRRRCVYMGFSSRMEYGGVPSDREPRRWLWPVVLLSALVAVVFVAVESALHSPRRPSVEIPDGVPPAPGLPVPPIDVNGPGRTAAQLADWAESQSRELGIPTTALEAYGHAAAVLAVGTPDCGLSWTTLAGIGNVESSHGRFGGASLGSDGSVSPPIRGVPLDGTRGNAEIRDTDGGRLDGDPVLDRAVGPMQFIPETWERWGVDANGDGIAHPDNIDDAALTAGRYLCDRGGDLTTAEGWTNALMAYNRSTEYLMLVRDRAAAYGVGVRP</sequence>
<dbReference type="GO" id="GO:0016780">
    <property type="term" value="F:phosphotransferase activity, for other substituted phosphate groups"/>
    <property type="evidence" value="ECO:0007669"/>
    <property type="project" value="TreeGrafter"/>
</dbReference>
<feature type="region of interest" description="Disordered" evidence="2">
    <location>
        <begin position="457"/>
        <end position="477"/>
    </location>
</feature>
<protein>
    <submittedName>
        <fullName evidence="5">Glycosyltransferase</fullName>
    </submittedName>
</protein>
<evidence type="ECO:0000259" key="4">
    <source>
        <dbReference type="Pfam" id="PF02397"/>
    </source>
</evidence>
<feature type="transmembrane region" description="Helical" evidence="3">
    <location>
        <begin position="133"/>
        <end position="153"/>
    </location>
</feature>
<keyword evidence="3" id="KW-0812">Transmembrane</keyword>
<feature type="domain" description="Bacterial sugar transferase" evidence="4">
    <location>
        <begin position="203"/>
        <end position="276"/>
    </location>
</feature>
<dbReference type="Proteomes" id="UP000005064">
    <property type="component" value="Unassembled WGS sequence"/>
</dbReference>
<proteinExistence type="inferred from homology"/>
<evidence type="ECO:0000256" key="3">
    <source>
        <dbReference type="SAM" id="Phobius"/>
    </source>
</evidence>
<name>H0JW62_9NOCA</name>
<gene>
    <name evidence="5" type="ORF">AK37_19673</name>
</gene>
<dbReference type="PANTHER" id="PTHR30576:SF10">
    <property type="entry name" value="SLL5057 PROTEIN"/>
    <property type="match status" value="1"/>
</dbReference>
<evidence type="ECO:0000313" key="6">
    <source>
        <dbReference type="Proteomes" id="UP000005064"/>
    </source>
</evidence>
<keyword evidence="3" id="KW-1133">Transmembrane helix</keyword>
<evidence type="ECO:0000256" key="2">
    <source>
        <dbReference type="SAM" id="MobiDB-lite"/>
    </source>
</evidence>
<dbReference type="AlphaFoldDB" id="H0JW62"/>
<evidence type="ECO:0000256" key="1">
    <source>
        <dbReference type="ARBA" id="ARBA00006464"/>
    </source>
</evidence>
<dbReference type="InterPro" id="IPR023346">
    <property type="entry name" value="Lysozyme-like_dom_sf"/>
</dbReference>